<dbReference type="PROSITE" id="PS51192">
    <property type="entry name" value="HELICASE_ATP_BIND_1"/>
    <property type="match status" value="1"/>
</dbReference>
<dbReference type="GO" id="GO:0055087">
    <property type="term" value="C:Ski complex"/>
    <property type="evidence" value="ECO:0007669"/>
    <property type="project" value="TreeGrafter"/>
</dbReference>
<feature type="compositionally biased region" description="Gly residues" evidence="9">
    <location>
        <begin position="500"/>
        <end position="520"/>
    </location>
</feature>
<comment type="subcellular location">
    <subcellularLocation>
        <location evidence="1">Cytoplasm</location>
    </subcellularLocation>
</comment>
<dbReference type="SUPFAM" id="SSF52540">
    <property type="entry name" value="P-loop containing nucleoside triphosphate hydrolases"/>
    <property type="match status" value="1"/>
</dbReference>
<reference evidence="12 13" key="1">
    <citation type="submission" date="2017-04" db="EMBL/GenBank/DDBJ databases">
        <title>Genome sequencing of [Candida] sorbophila.</title>
        <authorList>
            <person name="Ahn J.O."/>
        </authorList>
    </citation>
    <scope>NUCLEOTIDE SEQUENCE [LARGE SCALE GENOMIC DNA]</scope>
    <source>
        <strain evidence="12 13">DS02</strain>
    </source>
</reference>
<dbReference type="Gene3D" id="1.10.3380.30">
    <property type="match status" value="1"/>
</dbReference>
<dbReference type="SMART" id="SM00490">
    <property type="entry name" value="HELICc"/>
    <property type="match status" value="1"/>
</dbReference>
<proteinExistence type="inferred from homology"/>
<dbReference type="InterPro" id="IPR011545">
    <property type="entry name" value="DEAD/DEAH_box_helicase_dom"/>
</dbReference>
<dbReference type="STRING" id="45607.A0A2T0FG11"/>
<dbReference type="GO" id="GO:0003723">
    <property type="term" value="F:RNA binding"/>
    <property type="evidence" value="ECO:0007669"/>
    <property type="project" value="UniProtKB-KW"/>
</dbReference>
<dbReference type="Pfam" id="PF00271">
    <property type="entry name" value="Helicase_C"/>
    <property type="match status" value="1"/>
</dbReference>
<dbReference type="Pfam" id="PF08148">
    <property type="entry name" value="DSHCT"/>
    <property type="match status" value="1"/>
</dbReference>
<evidence type="ECO:0000256" key="9">
    <source>
        <dbReference type="SAM" id="MobiDB-lite"/>
    </source>
</evidence>
<keyword evidence="6 12" id="KW-0347">Helicase</keyword>
<dbReference type="OrthoDB" id="64767at2759"/>
<comment type="similarity">
    <text evidence="2">Belongs to the helicase family. SKI2 subfamily.</text>
</comment>
<dbReference type="Gene3D" id="3.40.50.300">
    <property type="entry name" value="P-loop containing nucleotide triphosphate hydrolases"/>
    <property type="match status" value="2"/>
</dbReference>
<sequence length="1225" mass="138303">MLEEVRLVKQALAGQRADLPEPNLDEELVDRFLTPKTGFSADWLKRFQGDQPLNPAKFISGLYSLPDFDDRTGIRFKRKGLEGHIENLEEYTVVQKEGQDGALSLTRAMGAKKDFVRGRSGRLPFIPGGLDINSTTESKVMHTDSEGLLDVAPGLSRGMALVETGIDLDVLALEAAEKESTGEEDDDEDEESEQLEETEIEVEDDDDDEQEDEEDDNDKPQTAIDFLLPKEFSFVRPKKTVEPQQKAKVWAHMMDINQPITNFSEMVPNPARTWPFELDNFQKEAVYHLEQGDSVFVAAHTSAGKTVVAEYAMSMALRNMTKCIYTSPIKALSNQKYRDFLQEYDDIGILTGDVQINAEASTLIMTTEILRSMLYRGADLIRDVEFIIFDEVHYVNDSERGVVWEEVIIMLPDHVKFILLSATVPNTFEFANWVGRTKQKDIYVISTDKRPVPLTHYLWAKNNVFEVVGPTGQFNEEGWRMCRDKISPPAPPPPQDGKGRGGSQARGGRGGARGGRGGLRGAAAGKFEIKRQEGKRGRFNNNAPGKTVFMDLFNKLKKDELLPAVVFVFSRKMTEQHAMSMRALDFNTGKEKSEVHMFIDQAVSRLRKEDRDLPQIMMLRDFLGNGIGVHHSGLLPIMKEVVEILFARGLVKVLFATETFAMGLNLPTRTVVFSALSKFDSKAMRMLSPGEYTQMAGRAGRRGLDKVGTVIILQNGDQVASQASLKSVILGTPTKLSSQFRLTFTMILSLLRIEAVRVEDVIQQSFSENAKHVLRPEVEIKIQALEKSVAEQKQVVSKLANLDQLYDFAKLNTKYQLLTRQLYEFAAIALNLTGHFCVFIYDDIRAVGILYRRSHAKGAYSVVFVSRNFRPGNDDTLKKRAVMSDKHFLPFIADGPHFRRIPSKTNNRVNFRQVESTQIEFISNVRLKNPDKILAKPKGIDEVTSAFLESVSSGEFFNEVSFDKIKAVHAKTMLSDRKEVMNEMSKFKFGSSFKLKQFRSVLKLVELEQQVAGLRTSMAIQNTELLPDYEQRLEVLKDGNYIDEHMNVLLKGRVACEISTGFELYVTELLLDNFLANYEPEEIVALLSAFVFEGARNLANQAVSVTPKLDQGMRKLLDIVEYVHDLATKHQVILTSDEEQFAEKGRFALMQAVYEWAKGMSFYEITQLTEVQEGTIVRVINRLDEVCRAVMSAARIMGDIDLYNKVNTAQERIKRDIAFCSSLYL</sequence>
<dbReference type="InterPro" id="IPR016438">
    <property type="entry name" value="SKI2-like"/>
</dbReference>
<comment type="caution">
    <text evidence="12">The sequence shown here is derived from an EMBL/GenBank/DDBJ whole genome shotgun (WGS) entry which is preliminary data.</text>
</comment>
<keyword evidence="5" id="KW-0378">Hydrolase</keyword>
<dbReference type="InterPro" id="IPR001650">
    <property type="entry name" value="Helicase_C-like"/>
</dbReference>
<dbReference type="FunFam" id="3.40.50.300:FF:000987">
    <property type="entry name" value="DEAD/DEAH box RNA helicase"/>
    <property type="match status" value="1"/>
</dbReference>
<dbReference type="GeneID" id="36515297"/>
<dbReference type="CDD" id="cd18795">
    <property type="entry name" value="SF2_C_Ski2"/>
    <property type="match status" value="1"/>
</dbReference>
<dbReference type="PROSITE" id="PS51194">
    <property type="entry name" value="HELICASE_CTER"/>
    <property type="match status" value="1"/>
</dbReference>
<evidence type="ECO:0000256" key="4">
    <source>
        <dbReference type="ARBA" id="ARBA00022741"/>
    </source>
</evidence>
<evidence type="ECO:0000259" key="10">
    <source>
        <dbReference type="PROSITE" id="PS51192"/>
    </source>
</evidence>
<dbReference type="SMART" id="SM01142">
    <property type="entry name" value="DSHCT"/>
    <property type="match status" value="1"/>
</dbReference>
<feature type="domain" description="Helicase ATP-binding" evidence="10">
    <location>
        <begin position="286"/>
        <end position="442"/>
    </location>
</feature>
<dbReference type="PANTHER" id="PTHR12131:SF1">
    <property type="entry name" value="ATP-DEPENDENT RNA HELICASE SUPV3L1, MITOCHONDRIAL-RELATED"/>
    <property type="match status" value="1"/>
</dbReference>
<feature type="compositionally biased region" description="Basic and acidic residues" evidence="9">
    <location>
        <begin position="527"/>
        <end position="536"/>
    </location>
</feature>
<name>A0A2T0FG11_9ASCO</name>
<evidence type="ECO:0000256" key="7">
    <source>
        <dbReference type="ARBA" id="ARBA00022840"/>
    </source>
</evidence>
<evidence type="ECO:0000256" key="8">
    <source>
        <dbReference type="ARBA" id="ARBA00022884"/>
    </source>
</evidence>
<keyword evidence="3" id="KW-0963">Cytoplasm</keyword>
<dbReference type="RefSeq" id="XP_024663874.1">
    <property type="nucleotide sequence ID" value="XM_024808106.1"/>
</dbReference>
<accession>A0A2T0FG11</accession>
<evidence type="ECO:0000256" key="5">
    <source>
        <dbReference type="ARBA" id="ARBA00022801"/>
    </source>
</evidence>
<feature type="region of interest" description="Disordered" evidence="9">
    <location>
        <begin position="482"/>
        <end position="541"/>
    </location>
</feature>
<feature type="compositionally biased region" description="Acidic residues" evidence="9">
    <location>
        <begin position="182"/>
        <end position="217"/>
    </location>
</feature>
<dbReference type="EMBL" id="NDIQ01000001">
    <property type="protein sequence ID" value="PRT53928.1"/>
    <property type="molecule type" value="Genomic_DNA"/>
</dbReference>
<dbReference type="InterPro" id="IPR027417">
    <property type="entry name" value="P-loop_NTPase"/>
</dbReference>
<dbReference type="Pfam" id="PF00270">
    <property type="entry name" value="DEAD"/>
    <property type="match status" value="1"/>
</dbReference>
<dbReference type="FunFam" id="3.40.50.300:FF:000354">
    <property type="entry name" value="ATP-dependent RNA helicase SKI2"/>
    <property type="match status" value="1"/>
</dbReference>
<dbReference type="InterPro" id="IPR050699">
    <property type="entry name" value="RNA-DNA_Helicase"/>
</dbReference>
<evidence type="ECO:0000256" key="3">
    <source>
        <dbReference type="ARBA" id="ARBA00022490"/>
    </source>
</evidence>
<dbReference type="FunFam" id="1.10.3380.30:FF:000001">
    <property type="entry name" value="Ski2 ATP-dependent RNA helicase"/>
    <property type="match status" value="1"/>
</dbReference>
<keyword evidence="4" id="KW-0547">Nucleotide-binding</keyword>
<evidence type="ECO:0000313" key="12">
    <source>
        <dbReference type="EMBL" id="PRT53928.1"/>
    </source>
</evidence>
<dbReference type="GO" id="GO:0003724">
    <property type="term" value="F:RNA helicase activity"/>
    <property type="evidence" value="ECO:0007669"/>
    <property type="project" value="InterPro"/>
</dbReference>
<dbReference type="PIRSF" id="PIRSF005198">
    <property type="entry name" value="Antiviral_helicase_SKI2"/>
    <property type="match status" value="1"/>
</dbReference>
<keyword evidence="8" id="KW-0694">RNA-binding</keyword>
<feature type="domain" description="Helicase C-terminal" evidence="11">
    <location>
        <begin position="548"/>
        <end position="751"/>
    </location>
</feature>
<dbReference type="GO" id="GO:0005524">
    <property type="term" value="F:ATP binding"/>
    <property type="evidence" value="ECO:0007669"/>
    <property type="project" value="UniProtKB-KW"/>
</dbReference>
<dbReference type="Pfam" id="PF17911">
    <property type="entry name" value="Ski2_N"/>
    <property type="match status" value="1"/>
</dbReference>
<evidence type="ECO:0000313" key="13">
    <source>
        <dbReference type="Proteomes" id="UP000238350"/>
    </source>
</evidence>
<dbReference type="GO" id="GO:0070478">
    <property type="term" value="P:nuclear-transcribed mRNA catabolic process, 3'-5' exonucleolytic nonsense-mediated decay"/>
    <property type="evidence" value="ECO:0007669"/>
    <property type="project" value="TreeGrafter"/>
</dbReference>
<keyword evidence="7" id="KW-0067">ATP-binding</keyword>
<evidence type="ECO:0000259" key="11">
    <source>
        <dbReference type="PROSITE" id="PS51194"/>
    </source>
</evidence>
<keyword evidence="13" id="KW-1185">Reference proteome</keyword>
<dbReference type="PANTHER" id="PTHR12131">
    <property type="entry name" value="ATP-DEPENDENT RNA AND DNA HELICASE"/>
    <property type="match status" value="1"/>
</dbReference>
<dbReference type="SMART" id="SM00487">
    <property type="entry name" value="DEXDc"/>
    <property type="match status" value="1"/>
</dbReference>
<evidence type="ECO:0000256" key="1">
    <source>
        <dbReference type="ARBA" id="ARBA00004496"/>
    </source>
</evidence>
<dbReference type="Proteomes" id="UP000238350">
    <property type="component" value="Unassembled WGS sequence"/>
</dbReference>
<dbReference type="AlphaFoldDB" id="A0A2T0FG11"/>
<dbReference type="InterPro" id="IPR012961">
    <property type="entry name" value="Ski2/MTR4_C"/>
</dbReference>
<dbReference type="GO" id="GO:0016787">
    <property type="term" value="F:hydrolase activity"/>
    <property type="evidence" value="ECO:0007669"/>
    <property type="project" value="UniProtKB-KW"/>
</dbReference>
<organism evidence="12 13">
    <name type="scientific">Wickerhamiella sorbophila</name>
    <dbReference type="NCBI Taxonomy" id="45607"/>
    <lineage>
        <taxon>Eukaryota</taxon>
        <taxon>Fungi</taxon>
        <taxon>Dikarya</taxon>
        <taxon>Ascomycota</taxon>
        <taxon>Saccharomycotina</taxon>
        <taxon>Dipodascomycetes</taxon>
        <taxon>Dipodascales</taxon>
        <taxon>Trichomonascaceae</taxon>
        <taxon>Wickerhamiella</taxon>
    </lineage>
</organism>
<gene>
    <name evidence="12" type="ORF">B9G98_01548</name>
</gene>
<dbReference type="InterPro" id="IPR014001">
    <property type="entry name" value="Helicase_ATP-bd"/>
</dbReference>
<feature type="region of interest" description="Disordered" evidence="9">
    <location>
        <begin position="177"/>
        <end position="223"/>
    </location>
</feature>
<evidence type="ECO:0000256" key="2">
    <source>
        <dbReference type="ARBA" id="ARBA00010140"/>
    </source>
</evidence>
<dbReference type="InterPro" id="IPR040801">
    <property type="entry name" value="Ski2_N"/>
</dbReference>
<evidence type="ECO:0000256" key="6">
    <source>
        <dbReference type="ARBA" id="ARBA00022806"/>
    </source>
</evidence>
<protein>
    <submittedName>
        <fullName evidence="12">Antiviral helicase SKI2</fullName>
    </submittedName>
</protein>